<organism evidence="2 3">
    <name type="scientific">Ambispora leptoticha</name>
    <dbReference type="NCBI Taxonomy" id="144679"/>
    <lineage>
        <taxon>Eukaryota</taxon>
        <taxon>Fungi</taxon>
        <taxon>Fungi incertae sedis</taxon>
        <taxon>Mucoromycota</taxon>
        <taxon>Glomeromycotina</taxon>
        <taxon>Glomeromycetes</taxon>
        <taxon>Archaeosporales</taxon>
        <taxon>Ambisporaceae</taxon>
        <taxon>Ambispora</taxon>
    </lineage>
</organism>
<dbReference type="PANTHER" id="PTHR28268:SF1">
    <property type="entry name" value="MICOS SUBUNIT MIC26"/>
    <property type="match status" value="1"/>
</dbReference>
<dbReference type="PANTHER" id="PTHR28268">
    <property type="entry name" value="MICOS SUBUNIT MIC26"/>
    <property type="match status" value="1"/>
</dbReference>
<feature type="transmembrane region" description="Helical" evidence="1">
    <location>
        <begin position="108"/>
        <end position="127"/>
    </location>
</feature>
<dbReference type="OrthoDB" id="2399148at2759"/>
<sequence>MNSFSHSFLLLSRKKLKIYDDPKPDIVVVESPSKLEETITKTKLKARKMLEDVEKQFKQVSDRWISIEQKIDRTINEVVSPKERLMPEVLYVGVAGLGGSVLAKNRGIFLRLTTPIAFTIAASYYFLPVTSHNIARKLSEYEQKSPALVNVHQSISQTTNETKNKIEALTSDIKHTYNDQVKKVEAEVKKIWK</sequence>
<name>A0A9N8ZGR7_9GLOM</name>
<protein>
    <recommendedName>
        <fullName evidence="1">MICOS complex subunit</fullName>
    </recommendedName>
</protein>
<keyword evidence="1" id="KW-0812">Transmembrane</keyword>
<comment type="subunit">
    <text evidence="1">Component of the mitochondrial contact site and cristae organizing system (MICOS) complex.</text>
</comment>
<proteinExistence type="predicted"/>
<dbReference type="GO" id="GO:0042407">
    <property type="term" value="P:cristae formation"/>
    <property type="evidence" value="ECO:0007669"/>
    <property type="project" value="InterPro"/>
</dbReference>
<dbReference type="GO" id="GO:0061617">
    <property type="term" value="C:MICOS complex"/>
    <property type="evidence" value="ECO:0007669"/>
    <property type="project" value="UniProtKB-UniRule"/>
</dbReference>
<dbReference type="InterPro" id="IPR033181">
    <property type="entry name" value="Mic26_fungi"/>
</dbReference>
<keyword evidence="3" id="KW-1185">Reference proteome</keyword>
<dbReference type="Proteomes" id="UP000789508">
    <property type="component" value="Unassembled WGS sequence"/>
</dbReference>
<evidence type="ECO:0000313" key="2">
    <source>
        <dbReference type="EMBL" id="CAG8491798.1"/>
    </source>
</evidence>
<dbReference type="EMBL" id="CAJVPS010000514">
    <property type="protein sequence ID" value="CAG8491798.1"/>
    <property type="molecule type" value="Genomic_DNA"/>
</dbReference>
<reference evidence="2" key="1">
    <citation type="submission" date="2021-06" db="EMBL/GenBank/DDBJ databases">
        <authorList>
            <person name="Kallberg Y."/>
            <person name="Tangrot J."/>
            <person name="Rosling A."/>
        </authorList>
    </citation>
    <scope>NUCLEOTIDE SEQUENCE</scope>
    <source>
        <strain evidence="2">FL130A</strain>
    </source>
</reference>
<evidence type="ECO:0000313" key="3">
    <source>
        <dbReference type="Proteomes" id="UP000789508"/>
    </source>
</evidence>
<dbReference type="InterPro" id="IPR019166">
    <property type="entry name" value="MIC26/MIC27"/>
</dbReference>
<keyword evidence="1" id="KW-1133">Transmembrane helix</keyword>
<keyword evidence="1" id="KW-0496">Mitochondrion</keyword>
<keyword evidence="1" id="KW-0999">Mitochondrion inner membrane</keyword>
<gene>
    <name evidence="2" type="ORF">ALEPTO_LOCUS3027</name>
</gene>
<comment type="function">
    <text evidence="1">Component of the MICOS complex, a large protein complex of the mitochondrial inner membrane that plays crucial roles in the maintenance of crista junctions, inner membrane architecture, and formation of contact sites to the outer membrane.</text>
</comment>
<accession>A0A9N8ZGR7</accession>
<evidence type="ECO:0000256" key="1">
    <source>
        <dbReference type="RuleBase" id="RU363021"/>
    </source>
</evidence>
<keyword evidence="1" id="KW-0472">Membrane</keyword>
<comment type="caution">
    <text evidence="2">The sequence shown here is derived from an EMBL/GenBank/DDBJ whole genome shotgun (WGS) entry which is preliminary data.</text>
</comment>
<dbReference type="Pfam" id="PF09769">
    <property type="entry name" value="ApoO"/>
    <property type="match status" value="1"/>
</dbReference>
<comment type="subcellular location">
    <subcellularLocation>
        <location evidence="1">Mitochondrion inner membrane</location>
    </subcellularLocation>
</comment>
<dbReference type="AlphaFoldDB" id="A0A9N8ZGR7"/>
<dbReference type="GO" id="GO:0044284">
    <property type="term" value="C:mitochondrial crista junction"/>
    <property type="evidence" value="ECO:0007669"/>
    <property type="project" value="TreeGrafter"/>
</dbReference>